<accession>A0ABT2UFB9</accession>
<organism evidence="1 2">
    <name type="scientific">Paenibacillus baimaensis</name>
    <dbReference type="NCBI Taxonomy" id="2982185"/>
    <lineage>
        <taxon>Bacteria</taxon>
        <taxon>Bacillati</taxon>
        <taxon>Bacillota</taxon>
        <taxon>Bacilli</taxon>
        <taxon>Bacillales</taxon>
        <taxon>Paenibacillaceae</taxon>
        <taxon>Paenibacillus</taxon>
    </lineage>
</organism>
<dbReference type="RefSeq" id="WP_262684639.1">
    <property type="nucleotide sequence ID" value="NZ_JAOQIO010000044.1"/>
</dbReference>
<protein>
    <submittedName>
        <fullName evidence="1">Uncharacterized protein</fullName>
    </submittedName>
</protein>
<proteinExistence type="predicted"/>
<evidence type="ECO:0000313" key="2">
    <source>
        <dbReference type="Proteomes" id="UP001652445"/>
    </source>
</evidence>
<dbReference type="Proteomes" id="UP001652445">
    <property type="component" value="Unassembled WGS sequence"/>
</dbReference>
<comment type="caution">
    <text evidence="1">The sequence shown here is derived from an EMBL/GenBank/DDBJ whole genome shotgun (WGS) entry which is preliminary data.</text>
</comment>
<evidence type="ECO:0000313" key="1">
    <source>
        <dbReference type="EMBL" id="MCU6793335.1"/>
    </source>
</evidence>
<gene>
    <name evidence="1" type="ORF">OB236_14570</name>
</gene>
<dbReference type="EMBL" id="JAOQIO010000044">
    <property type="protein sequence ID" value="MCU6793335.1"/>
    <property type="molecule type" value="Genomic_DNA"/>
</dbReference>
<name>A0ABT2UFB9_9BACL</name>
<sequence length="296" mass="34039">MFSEVYRSAFLRSLAWAVEQKGFSIRDAYKLALRNSPVDLGLWNVKVGNKPDDWPYVLNQESDIDTVPSSIWGKVYEIWSKQQASKSNLVQASGIVHSSDNLVYHLQITGVLQRCIGKEGPDIEELYDHLESDEFEFGASKLFFNGRLKNEDQIEGIRSGDWLIIPMTKNIWPATIPRWQFWRMNSIYLPHGALIEEPLDYKCTEDSIQILKQGVLVGEWKDWMHGFSEMADANLPPNAGHTLYLNREFIQTLCDEMGMTLSWLCKLSCFSRDYSYGKYKSSVYYDKFGGSSIILL</sequence>
<reference evidence="1 2" key="1">
    <citation type="submission" date="2022-09" db="EMBL/GenBank/DDBJ databases">
        <authorList>
            <person name="Han X.L."/>
            <person name="Wang Q."/>
            <person name="Lu T."/>
        </authorList>
    </citation>
    <scope>NUCLEOTIDE SEQUENCE [LARGE SCALE GENOMIC DNA]</scope>
    <source>
        <strain evidence="1 2">WQ 127069</strain>
    </source>
</reference>
<keyword evidence="2" id="KW-1185">Reference proteome</keyword>